<feature type="domain" description="Protein kinase" evidence="6">
    <location>
        <begin position="1"/>
        <end position="137"/>
    </location>
</feature>
<evidence type="ECO:0000259" key="6">
    <source>
        <dbReference type="PROSITE" id="PS50011"/>
    </source>
</evidence>
<dbReference type="InterPro" id="IPR011009">
    <property type="entry name" value="Kinase-like_dom_sf"/>
</dbReference>
<dbReference type="GO" id="GO:0004383">
    <property type="term" value="F:guanylate cyclase activity"/>
    <property type="evidence" value="ECO:0007669"/>
    <property type="project" value="UniProtKB-EC"/>
</dbReference>
<dbReference type="InterPro" id="IPR050401">
    <property type="entry name" value="Cyclic_nucleotide_synthase"/>
</dbReference>
<evidence type="ECO:0000256" key="3">
    <source>
        <dbReference type="ARBA" id="ARBA00023239"/>
    </source>
</evidence>
<dbReference type="PROSITE" id="PS50011">
    <property type="entry name" value="PROTEIN_KINASE_DOM"/>
    <property type="match status" value="1"/>
</dbReference>
<gene>
    <name evidence="7" type="ORF">PoB_003378500</name>
</gene>
<dbReference type="Pfam" id="PF07714">
    <property type="entry name" value="PK_Tyr_Ser-Thr"/>
    <property type="match status" value="1"/>
</dbReference>
<dbReference type="EC" id="4.6.1.2" evidence="1"/>
<dbReference type="Gene3D" id="6.10.250.780">
    <property type="match status" value="1"/>
</dbReference>
<keyword evidence="4" id="KW-0141">cGMP biosynthesis</keyword>
<evidence type="ECO:0000256" key="2">
    <source>
        <dbReference type="ARBA" id="ARBA00022741"/>
    </source>
</evidence>
<keyword evidence="8" id="KW-1185">Reference proteome</keyword>
<protein>
    <recommendedName>
        <fullName evidence="1">guanylate cyclase</fullName>
        <ecNumber evidence="1">4.6.1.2</ecNumber>
    </recommendedName>
</protein>
<dbReference type="InterPro" id="IPR000719">
    <property type="entry name" value="Prot_kinase_dom"/>
</dbReference>
<accession>A0AAV4AIX4</accession>
<dbReference type="AlphaFoldDB" id="A0AAV4AIX4"/>
<dbReference type="SUPFAM" id="SSF56112">
    <property type="entry name" value="Protein kinase-like (PK-like)"/>
    <property type="match status" value="1"/>
</dbReference>
<keyword evidence="5" id="KW-0175">Coiled coil</keyword>
<evidence type="ECO:0000256" key="5">
    <source>
        <dbReference type="SAM" id="Coils"/>
    </source>
</evidence>
<evidence type="ECO:0000313" key="7">
    <source>
        <dbReference type="EMBL" id="GFO07280.1"/>
    </source>
</evidence>
<dbReference type="Proteomes" id="UP000735302">
    <property type="component" value="Unassembled WGS sequence"/>
</dbReference>
<dbReference type="GO" id="GO:0005524">
    <property type="term" value="F:ATP binding"/>
    <property type="evidence" value="ECO:0007669"/>
    <property type="project" value="InterPro"/>
</dbReference>
<evidence type="ECO:0000256" key="1">
    <source>
        <dbReference type="ARBA" id="ARBA00012202"/>
    </source>
</evidence>
<name>A0AAV4AIX4_9GAST</name>
<feature type="coiled-coil region" evidence="5">
    <location>
        <begin position="147"/>
        <end position="185"/>
    </location>
</feature>
<dbReference type="GO" id="GO:0007168">
    <property type="term" value="P:receptor guanylyl cyclase signaling pathway"/>
    <property type="evidence" value="ECO:0007669"/>
    <property type="project" value="TreeGrafter"/>
</dbReference>
<keyword evidence="2" id="KW-0547">Nucleotide-binding</keyword>
<dbReference type="InterPro" id="IPR001245">
    <property type="entry name" value="Ser-Thr/Tyr_kinase_cat_dom"/>
</dbReference>
<dbReference type="GO" id="GO:0004016">
    <property type="term" value="F:adenylate cyclase activity"/>
    <property type="evidence" value="ECO:0007669"/>
    <property type="project" value="TreeGrafter"/>
</dbReference>
<proteinExistence type="predicted"/>
<evidence type="ECO:0000256" key="4">
    <source>
        <dbReference type="ARBA" id="ARBA00023293"/>
    </source>
</evidence>
<reference evidence="7 8" key="1">
    <citation type="journal article" date="2021" name="Elife">
        <title>Chloroplast acquisition without the gene transfer in kleptoplastic sea slugs, Plakobranchus ocellatus.</title>
        <authorList>
            <person name="Maeda T."/>
            <person name="Takahashi S."/>
            <person name="Yoshida T."/>
            <person name="Shimamura S."/>
            <person name="Takaki Y."/>
            <person name="Nagai Y."/>
            <person name="Toyoda A."/>
            <person name="Suzuki Y."/>
            <person name="Arimoto A."/>
            <person name="Ishii H."/>
            <person name="Satoh N."/>
            <person name="Nishiyama T."/>
            <person name="Hasebe M."/>
            <person name="Maruyama T."/>
            <person name="Minagawa J."/>
            <person name="Obokata J."/>
            <person name="Shigenobu S."/>
        </authorList>
    </citation>
    <scope>NUCLEOTIDE SEQUENCE [LARGE SCALE GENOMIC DNA]</scope>
</reference>
<comment type="caution">
    <text evidence="7">The sequence shown here is derived from an EMBL/GenBank/DDBJ whole genome shotgun (WGS) entry which is preliminary data.</text>
</comment>
<dbReference type="GO" id="GO:0004672">
    <property type="term" value="F:protein kinase activity"/>
    <property type="evidence" value="ECO:0007669"/>
    <property type="project" value="InterPro"/>
</dbReference>
<sequence length="189" mass="21786">MSYFYTEHAFSDFLPCFTGCVLPSPAFILYWTDGFWMAPEQLRSDSRGSQEGDVYSLAIIISEVISRDEPYSSDKEYLTTKEVLNKVRACEDPPFRPAVSAPPELAQLEILMKQCWDENPDNRPTLYKVAGVLHNIMAKYNKTGSLVDNLLQRLEKYSSNLEKIVDEKVDELRQEKHKSEELLRQMLPP</sequence>
<dbReference type="EMBL" id="BLXT01003854">
    <property type="protein sequence ID" value="GFO07280.1"/>
    <property type="molecule type" value="Genomic_DNA"/>
</dbReference>
<organism evidence="7 8">
    <name type="scientific">Plakobranchus ocellatus</name>
    <dbReference type="NCBI Taxonomy" id="259542"/>
    <lineage>
        <taxon>Eukaryota</taxon>
        <taxon>Metazoa</taxon>
        <taxon>Spiralia</taxon>
        <taxon>Lophotrochozoa</taxon>
        <taxon>Mollusca</taxon>
        <taxon>Gastropoda</taxon>
        <taxon>Heterobranchia</taxon>
        <taxon>Euthyneura</taxon>
        <taxon>Panpulmonata</taxon>
        <taxon>Sacoglossa</taxon>
        <taxon>Placobranchoidea</taxon>
        <taxon>Plakobranchidae</taxon>
        <taxon>Plakobranchus</taxon>
    </lineage>
</organism>
<dbReference type="Gene3D" id="1.10.510.10">
    <property type="entry name" value="Transferase(Phosphotransferase) domain 1"/>
    <property type="match status" value="1"/>
</dbReference>
<dbReference type="PANTHER" id="PTHR11920:SF501">
    <property type="entry name" value="GUANYLATE CYCLASE 32E"/>
    <property type="match status" value="1"/>
</dbReference>
<dbReference type="GO" id="GO:0001653">
    <property type="term" value="F:peptide receptor activity"/>
    <property type="evidence" value="ECO:0007669"/>
    <property type="project" value="TreeGrafter"/>
</dbReference>
<evidence type="ECO:0000313" key="8">
    <source>
        <dbReference type="Proteomes" id="UP000735302"/>
    </source>
</evidence>
<dbReference type="GO" id="GO:0005886">
    <property type="term" value="C:plasma membrane"/>
    <property type="evidence" value="ECO:0007669"/>
    <property type="project" value="TreeGrafter"/>
</dbReference>
<keyword evidence="3" id="KW-0456">Lyase</keyword>
<dbReference type="PANTHER" id="PTHR11920">
    <property type="entry name" value="GUANYLYL CYCLASE"/>
    <property type="match status" value="1"/>
</dbReference>